<evidence type="ECO:0000313" key="2">
    <source>
        <dbReference type="Proteomes" id="UP000321379"/>
    </source>
</evidence>
<protein>
    <submittedName>
        <fullName evidence="1">Winged helix-turn-helix domain-containing protein</fullName>
    </submittedName>
</protein>
<dbReference type="Proteomes" id="UP000321379">
    <property type="component" value="Unassembled WGS sequence"/>
</dbReference>
<name>A0A5C8UU32_9MICO</name>
<organism evidence="1 2">
    <name type="scientific">Lacisediminihabitans profunda</name>
    <dbReference type="NCBI Taxonomy" id="2594790"/>
    <lineage>
        <taxon>Bacteria</taxon>
        <taxon>Bacillati</taxon>
        <taxon>Actinomycetota</taxon>
        <taxon>Actinomycetes</taxon>
        <taxon>Micrococcales</taxon>
        <taxon>Microbacteriaceae</taxon>
        <taxon>Lacisediminihabitans</taxon>
    </lineage>
</organism>
<dbReference type="AlphaFoldDB" id="A0A5C8UU32"/>
<dbReference type="RefSeq" id="WP_147782732.1">
    <property type="nucleotide sequence ID" value="NZ_VRMG01000005.1"/>
</dbReference>
<gene>
    <name evidence="1" type="ORF">FVP33_06035</name>
</gene>
<dbReference type="EMBL" id="VRMG01000005">
    <property type="protein sequence ID" value="TXN31146.1"/>
    <property type="molecule type" value="Genomic_DNA"/>
</dbReference>
<evidence type="ECO:0000313" key="1">
    <source>
        <dbReference type="EMBL" id="TXN31146.1"/>
    </source>
</evidence>
<comment type="caution">
    <text evidence="1">The sequence shown here is derived from an EMBL/GenBank/DDBJ whole genome shotgun (WGS) entry which is preliminary data.</text>
</comment>
<proteinExistence type="predicted"/>
<keyword evidence="2" id="KW-1185">Reference proteome</keyword>
<dbReference type="PANTHER" id="PTHR30528:SF0">
    <property type="entry name" value="CYTOPLASMIC PROTEIN"/>
    <property type="match status" value="1"/>
</dbReference>
<accession>A0A5C8UU32</accession>
<dbReference type="InterPro" id="IPR009351">
    <property type="entry name" value="AlkZ-like"/>
</dbReference>
<reference evidence="1 2" key="1">
    <citation type="submission" date="2019-08" db="EMBL/GenBank/DDBJ databases">
        <title>Bacterial whole genome sequence for Glaciihabitans sp. CHu50b-6-2.</title>
        <authorList>
            <person name="Jin L."/>
        </authorList>
    </citation>
    <scope>NUCLEOTIDE SEQUENCE [LARGE SCALE GENOMIC DNA]</scope>
    <source>
        <strain evidence="1 2">CHu50b-6-2</strain>
    </source>
</reference>
<dbReference type="Pfam" id="PF06224">
    <property type="entry name" value="AlkZ-like"/>
    <property type="match status" value="1"/>
</dbReference>
<dbReference type="PANTHER" id="PTHR30528">
    <property type="entry name" value="CYTOPLASMIC PROTEIN"/>
    <property type="match status" value="1"/>
</dbReference>
<sequence length="404" mass="44847">MITTLTAAQARRIALAAQGFGRPRPASVGTRQLNSAIDRLGLLQLDSVNVFERSHYLPLFARLGAYDRGQLDALTFARKGRYIEYWAHEAAIIPVESWPLFRWKMAALRARYSSIAGGWVESNPTMLDWLRAELAEKGPLAASQIEHDAGARKGPWWGWSEVKTGLEYLFMFGEVVTAGRTRFERTYALADAVLPSHILDAEVPKDEAIRRLMSVSAAAHGIGTLSDLADYFRLKQEPAKAAVRDLVDSGELIPVTVAGWNRPAWLHRDARMPRRIETTALLSPFDPVVWQRGRAERMFGFHYRIEIYTPPAKRVFGYYTLPLLVDDRLVGRVDLKSDRQNRVLRVQAAWTEAGAPPETAARLAPVLRETAAWQGLDGIEVMGRGDLAGAIAAELGVPVAEPGA</sequence>